<dbReference type="EMBL" id="AP003431">
    <property type="protein sequence ID" value="BAD82377.1"/>
    <property type="molecule type" value="Genomic_DNA"/>
</dbReference>
<dbReference type="AlphaFoldDB" id="Q5N839"/>
<evidence type="ECO:0000313" key="1">
    <source>
        <dbReference type="EMBL" id="BAD82377.1"/>
    </source>
</evidence>
<name>Q5N839_ORYSJ</name>
<gene>
    <name evidence="1" type="primary">B1099D03.42</name>
</gene>
<sequence length="72" mass="7859">MGTGPPGPRGTIENILTDLLAARVAKCLFDRKLSFITARTSDMDMDEWAYGDLAGSQLKLVPNIFGYLKILA</sequence>
<proteinExistence type="predicted"/>
<organism evidence="1">
    <name type="scientific">Oryza sativa subsp. japonica</name>
    <name type="common">Rice</name>
    <dbReference type="NCBI Taxonomy" id="39947"/>
    <lineage>
        <taxon>Eukaryota</taxon>
        <taxon>Viridiplantae</taxon>
        <taxon>Streptophyta</taxon>
        <taxon>Embryophyta</taxon>
        <taxon>Tracheophyta</taxon>
        <taxon>Spermatophyta</taxon>
        <taxon>Magnoliopsida</taxon>
        <taxon>Liliopsida</taxon>
        <taxon>Poales</taxon>
        <taxon>Poaceae</taxon>
        <taxon>BOP clade</taxon>
        <taxon>Oryzoideae</taxon>
        <taxon>Oryzeae</taxon>
        <taxon>Oryzinae</taxon>
        <taxon>Oryza</taxon>
        <taxon>Oryza sativa</taxon>
    </lineage>
</organism>
<dbReference type="Proteomes" id="UP000817658">
    <property type="component" value="Chromosome 1"/>
</dbReference>
<reference evidence="1" key="1">
    <citation type="journal article" date="2002" name="Nature">
        <title>The genome sequence and structure of rice chromosome 1.</title>
        <authorList>
            <person name="Sasaki T."/>
            <person name="Matsumoto T."/>
            <person name="Yamamoto K."/>
            <person name="Sakata K."/>
            <person name="Baba T."/>
            <person name="Katayose Y."/>
            <person name="Wu J."/>
            <person name="Niimura Y."/>
            <person name="Cheng Z."/>
            <person name="Nagamura Y."/>
            <person name="Antonio B.A."/>
            <person name="Kanamori H."/>
            <person name="Hosokawa S."/>
            <person name="Masukawa M."/>
            <person name="Arikawa K."/>
            <person name="Chiden Y."/>
            <person name="Hayashi M."/>
            <person name="Okamoto M."/>
            <person name="Ando T."/>
            <person name="Aoki H."/>
            <person name="Arita K."/>
            <person name="Hamada M."/>
            <person name="Harada C."/>
            <person name="Hijishita S."/>
            <person name="Honda M."/>
            <person name="Ichikawa Y."/>
            <person name="Idonuma A."/>
            <person name="Iijima M."/>
            <person name="Ikeda M."/>
            <person name="Ikeno M."/>
            <person name="Itoh S."/>
            <person name="Itoh T."/>
            <person name="Itoh Y."/>
            <person name="Itoh Y."/>
            <person name="Iwabuchi A."/>
            <person name="Kamiya K."/>
            <person name="Karasawa W."/>
            <person name="Katagiri S."/>
            <person name="Kikuta A."/>
            <person name="Kobayashi N."/>
            <person name="Kono I."/>
            <person name="Machita K."/>
            <person name="Maehara T."/>
            <person name="Mizuno H."/>
            <person name="Mizubayashi T."/>
            <person name="Mukai Y."/>
            <person name="Nagasaki H."/>
            <person name="Nakashima M."/>
            <person name="Nakama Y."/>
            <person name="Nakamichi Y."/>
            <person name="Nakamura M."/>
            <person name="Namiki N."/>
            <person name="Negishi M."/>
            <person name="Ohta I."/>
            <person name="Ono N."/>
            <person name="Saji S."/>
            <person name="Sakai K."/>
            <person name="Shibata M."/>
            <person name="Shimokawa T."/>
            <person name="Shomura A."/>
            <person name="Song J."/>
            <person name="Takazaki Y."/>
            <person name="Terasawa K."/>
            <person name="Tsuji K."/>
            <person name="Waki K."/>
            <person name="Yamagata H."/>
            <person name="Yamane H."/>
            <person name="Yoshiki S."/>
            <person name="Yoshihara R."/>
            <person name="Yukawa K."/>
            <person name="Zhong H."/>
            <person name="Iwama H."/>
            <person name="Endo T."/>
            <person name="Ito H."/>
            <person name="Hahn J.H."/>
            <person name="Kim H.I."/>
            <person name="Eun M.Y."/>
            <person name="Yano M."/>
            <person name="Jiang J."/>
            <person name="Gojobori T."/>
        </authorList>
    </citation>
    <scope>NUCLEOTIDE SEQUENCE [LARGE SCALE GENOMIC DNA]</scope>
</reference>
<protein>
    <submittedName>
        <fullName evidence="1">Uncharacterized protein</fullName>
    </submittedName>
</protein>
<accession>Q5N839</accession>